<comment type="caution">
    <text evidence="2">The sequence shown here is derived from an EMBL/GenBank/DDBJ whole genome shotgun (WGS) entry which is preliminary data.</text>
</comment>
<evidence type="ECO:0000313" key="3">
    <source>
        <dbReference type="Proteomes" id="UP000782843"/>
    </source>
</evidence>
<keyword evidence="1" id="KW-0812">Transmembrane</keyword>
<feature type="transmembrane region" description="Helical" evidence="1">
    <location>
        <begin position="146"/>
        <end position="171"/>
    </location>
</feature>
<feature type="transmembrane region" description="Helical" evidence="1">
    <location>
        <begin position="89"/>
        <end position="113"/>
    </location>
</feature>
<evidence type="ECO:0000256" key="1">
    <source>
        <dbReference type="SAM" id="Phobius"/>
    </source>
</evidence>
<keyword evidence="1" id="KW-0472">Membrane</keyword>
<evidence type="ECO:0008006" key="4">
    <source>
        <dbReference type="Google" id="ProtNLM"/>
    </source>
</evidence>
<organism evidence="2 3">
    <name type="scientific">Candidatus Dojkabacteria bacterium</name>
    <dbReference type="NCBI Taxonomy" id="2099670"/>
    <lineage>
        <taxon>Bacteria</taxon>
        <taxon>Candidatus Dojkabacteria</taxon>
    </lineage>
</organism>
<reference evidence="2" key="2">
    <citation type="journal article" date="2021" name="Microbiome">
        <title>Successional dynamics and alternative stable states in a saline activated sludge microbial community over 9 years.</title>
        <authorList>
            <person name="Wang Y."/>
            <person name="Ye J."/>
            <person name="Ju F."/>
            <person name="Liu L."/>
            <person name="Boyd J.A."/>
            <person name="Deng Y."/>
            <person name="Parks D.H."/>
            <person name="Jiang X."/>
            <person name="Yin X."/>
            <person name="Woodcroft B.J."/>
            <person name="Tyson G.W."/>
            <person name="Hugenholtz P."/>
            <person name="Polz M.F."/>
            <person name="Zhang T."/>
        </authorList>
    </citation>
    <scope>NUCLEOTIDE SEQUENCE</scope>
    <source>
        <strain evidence="2">HKST-UBA10</strain>
    </source>
</reference>
<sequence length="331" mass="36272">MDHLENLKTAFKMPWKHKFLIVFGVILVLFSGSGYSSNYNFNNNSSPANSIGNNAPGYLLDNEDTGKYLVTNQFEKDVDKFANFAEENMLLVVGMIMLAILLIICLIFLFAYISNTAEAGLYLSVDQLASGQDTNFKWGWKHGSKYWLRLFALKFVLGLLIFAIVFPVAILIAIMPFLLVCLCIFIPVLLVLFVIASIVIKFAQLNIVFSNTGIVDSLKNSYAIIKANKSDVAIYWLVLFAVGIVIGMISMMVGFAIAIPLLAFSSISSDALESTLAATSILVPAMCCLTILLLPLLGYIRSATETYGVLTYRGLNNPFATTTVEGEVAAS</sequence>
<dbReference type="EMBL" id="JAGQLG010000038">
    <property type="protein sequence ID" value="MCA9381987.1"/>
    <property type="molecule type" value="Genomic_DNA"/>
</dbReference>
<gene>
    <name evidence="2" type="ORF">KC660_01110</name>
</gene>
<accession>A0A955RHM7</accession>
<name>A0A955RHM7_9BACT</name>
<proteinExistence type="predicted"/>
<feature type="transmembrane region" description="Helical" evidence="1">
    <location>
        <begin position="177"/>
        <end position="200"/>
    </location>
</feature>
<keyword evidence="1" id="KW-1133">Transmembrane helix</keyword>
<dbReference type="InterPro" id="IPR055966">
    <property type="entry name" value="DUF7544"/>
</dbReference>
<evidence type="ECO:0000313" key="2">
    <source>
        <dbReference type="EMBL" id="MCA9381987.1"/>
    </source>
</evidence>
<dbReference type="Pfam" id="PF24400">
    <property type="entry name" value="DUF7544"/>
    <property type="match status" value="1"/>
</dbReference>
<reference evidence="2" key="1">
    <citation type="submission" date="2020-04" db="EMBL/GenBank/DDBJ databases">
        <authorList>
            <person name="Zhang T."/>
        </authorList>
    </citation>
    <scope>NUCLEOTIDE SEQUENCE</scope>
    <source>
        <strain evidence="2">HKST-UBA10</strain>
    </source>
</reference>
<protein>
    <recommendedName>
        <fullName evidence="4">Glycerophosphoryl diester phosphodiesterase membrane domain-containing protein</fullName>
    </recommendedName>
</protein>
<feature type="transmembrane region" description="Helical" evidence="1">
    <location>
        <begin position="234"/>
        <end position="264"/>
    </location>
</feature>
<dbReference type="AlphaFoldDB" id="A0A955RHM7"/>
<dbReference type="Proteomes" id="UP000782843">
    <property type="component" value="Unassembled WGS sequence"/>
</dbReference>
<feature type="transmembrane region" description="Helical" evidence="1">
    <location>
        <begin position="276"/>
        <end position="297"/>
    </location>
</feature>